<dbReference type="PANTHER" id="PTHR33362">
    <property type="entry name" value="SIALIC ACID TRAP TRANSPORTER PERMEASE PROTEIN SIAT-RELATED"/>
    <property type="match status" value="1"/>
</dbReference>
<proteinExistence type="predicted"/>
<dbReference type="PIRSF" id="PIRSF006066">
    <property type="entry name" value="HI0050"/>
    <property type="match status" value="1"/>
</dbReference>
<keyword evidence="4 7" id="KW-0812">Transmembrane</keyword>
<dbReference type="Proteomes" id="UP000886800">
    <property type="component" value="Unassembled WGS sequence"/>
</dbReference>
<comment type="subcellular location">
    <subcellularLocation>
        <location evidence="1">Cell inner membrane</location>
        <topology evidence="1">Multi-pass membrane protein</topology>
    </subcellularLocation>
</comment>
<keyword evidence="3" id="KW-0997">Cell inner membrane</keyword>
<evidence type="ECO:0000256" key="7">
    <source>
        <dbReference type="SAM" id="Phobius"/>
    </source>
</evidence>
<keyword evidence="5 7" id="KW-1133">Transmembrane helix</keyword>
<dbReference type="GO" id="GO:0022857">
    <property type="term" value="F:transmembrane transporter activity"/>
    <property type="evidence" value="ECO:0007669"/>
    <property type="project" value="TreeGrafter"/>
</dbReference>
<accession>A0A9D2B7K1</accession>
<feature type="transmembrane region" description="Helical" evidence="7">
    <location>
        <begin position="312"/>
        <end position="340"/>
    </location>
</feature>
<organism evidence="9 10">
    <name type="scientific">Candidatus Anaerotruncus excrementipullorum</name>
    <dbReference type="NCBI Taxonomy" id="2838465"/>
    <lineage>
        <taxon>Bacteria</taxon>
        <taxon>Bacillati</taxon>
        <taxon>Bacillota</taxon>
        <taxon>Clostridia</taxon>
        <taxon>Eubacteriales</taxon>
        <taxon>Oscillospiraceae</taxon>
        <taxon>Anaerotruncus</taxon>
    </lineage>
</organism>
<comment type="caution">
    <text evidence="9">The sequence shown here is derived from an EMBL/GenBank/DDBJ whole genome shotgun (WGS) entry which is preliminary data.</text>
</comment>
<evidence type="ECO:0000256" key="3">
    <source>
        <dbReference type="ARBA" id="ARBA00022519"/>
    </source>
</evidence>
<feature type="transmembrane region" description="Helical" evidence="7">
    <location>
        <begin position="352"/>
        <end position="373"/>
    </location>
</feature>
<feature type="transmembrane region" description="Helical" evidence="7">
    <location>
        <begin position="393"/>
        <end position="417"/>
    </location>
</feature>
<evidence type="ECO:0000313" key="9">
    <source>
        <dbReference type="EMBL" id="HIX65174.1"/>
    </source>
</evidence>
<evidence type="ECO:0000256" key="6">
    <source>
        <dbReference type="ARBA" id="ARBA00023136"/>
    </source>
</evidence>
<gene>
    <name evidence="9" type="ORF">H9736_02890</name>
</gene>
<dbReference type="EMBL" id="DXES01000060">
    <property type="protein sequence ID" value="HIX65174.1"/>
    <property type="molecule type" value="Genomic_DNA"/>
</dbReference>
<dbReference type="NCBIfam" id="TIGR00786">
    <property type="entry name" value="dctM"/>
    <property type="match status" value="1"/>
</dbReference>
<dbReference type="InterPro" id="IPR004681">
    <property type="entry name" value="TRAP_DctM"/>
</dbReference>
<protein>
    <submittedName>
        <fullName evidence="9">TRAP transporter large permease</fullName>
    </submittedName>
</protein>
<feature type="domain" description="TRAP C4-dicarboxylate transport system permease DctM subunit" evidence="8">
    <location>
        <begin position="49"/>
        <end position="413"/>
    </location>
</feature>
<feature type="transmembrane region" description="Helical" evidence="7">
    <location>
        <begin position="46"/>
        <end position="69"/>
    </location>
</feature>
<keyword evidence="2" id="KW-1003">Cell membrane</keyword>
<feature type="transmembrane region" description="Helical" evidence="7">
    <location>
        <begin position="89"/>
        <end position="120"/>
    </location>
</feature>
<evidence type="ECO:0000256" key="5">
    <source>
        <dbReference type="ARBA" id="ARBA00022989"/>
    </source>
</evidence>
<evidence type="ECO:0000256" key="1">
    <source>
        <dbReference type="ARBA" id="ARBA00004429"/>
    </source>
</evidence>
<evidence type="ECO:0000259" key="8">
    <source>
        <dbReference type="Pfam" id="PF06808"/>
    </source>
</evidence>
<feature type="transmembrane region" description="Helical" evidence="7">
    <location>
        <begin position="132"/>
        <end position="156"/>
    </location>
</feature>
<evidence type="ECO:0000313" key="10">
    <source>
        <dbReference type="Proteomes" id="UP000886800"/>
    </source>
</evidence>
<keyword evidence="6 7" id="KW-0472">Membrane</keyword>
<dbReference type="Pfam" id="PF06808">
    <property type="entry name" value="DctM"/>
    <property type="match status" value="1"/>
</dbReference>
<feature type="transmembrane region" description="Helical" evidence="7">
    <location>
        <begin position="211"/>
        <end position="231"/>
    </location>
</feature>
<sequence length="425" mass="45307">MTYIWKKSKTKPIFCGKAACTICTASAVVLAKSLHRSFKASKRTRIPFCAAAFAVICKFVFAGNVMQYGGLSHRLVRFANSLVGHFTGGTSIVCIMACTFFAAISGSSIATTAAIGGMMYPELKKYGYPDDYAAMLPAVGGVLGIVIPPSVTFIVYGTTTGVSVGQLLLSGVVPGVLGGLVLCVLCWYFAKKRHYPKGEHFSAKEVVLSTKSALAALVMPLIIMGGIYSGIFTPTESAAVATAYGLVATKLFYREMDWQLFKKVVRETTRTTANIMVLVMSAACFSWLLTINNIPELLTGILLDVIHSKATFLVGVVCLLTFLGMFMDVSTIILIIAPLLVPTANYFNIDPVHFGLIFVFTLAIGQATPPFGACLFVSCSMSGHGVMHLGGKAVPFVCALLAVVVVTCFIPQLATFLPEVMSVAV</sequence>
<name>A0A9D2B7K1_9FIRM</name>
<evidence type="ECO:0000256" key="2">
    <source>
        <dbReference type="ARBA" id="ARBA00022475"/>
    </source>
</evidence>
<reference evidence="9" key="2">
    <citation type="submission" date="2021-04" db="EMBL/GenBank/DDBJ databases">
        <authorList>
            <person name="Gilroy R."/>
        </authorList>
    </citation>
    <scope>NUCLEOTIDE SEQUENCE</scope>
    <source>
        <strain evidence="9">CHK188-5543</strain>
    </source>
</reference>
<evidence type="ECO:0000256" key="4">
    <source>
        <dbReference type="ARBA" id="ARBA00022692"/>
    </source>
</evidence>
<feature type="transmembrane region" description="Helical" evidence="7">
    <location>
        <begin position="168"/>
        <end position="190"/>
    </location>
</feature>
<dbReference type="AlphaFoldDB" id="A0A9D2B7K1"/>
<reference evidence="9" key="1">
    <citation type="journal article" date="2021" name="PeerJ">
        <title>Extensive microbial diversity within the chicken gut microbiome revealed by metagenomics and culture.</title>
        <authorList>
            <person name="Gilroy R."/>
            <person name="Ravi A."/>
            <person name="Getino M."/>
            <person name="Pursley I."/>
            <person name="Horton D.L."/>
            <person name="Alikhan N.F."/>
            <person name="Baker D."/>
            <person name="Gharbi K."/>
            <person name="Hall N."/>
            <person name="Watson M."/>
            <person name="Adriaenssens E.M."/>
            <person name="Foster-Nyarko E."/>
            <person name="Jarju S."/>
            <person name="Secka A."/>
            <person name="Antonio M."/>
            <person name="Oren A."/>
            <person name="Chaudhuri R.R."/>
            <person name="La Ragione R."/>
            <person name="Hildebrand F."/>
            <person name="Pallen M.J."/>
        </authorList>
    </citation>
    <scope>NUCLEOTIDE SEQUENCE</scope>
    <source>
        <strain evidence="9">CHK188-5543</strain>
    </source>
</reference>
<dbReference type="GO" id="GO:0005886">
    <property type="term" value="C:plasma membrane"/>
    <property type="evidence" value="ECO:0007669"/>
    <property type="project" value="UniProtKB-SubCell"/>
</dbReference>
<dbReference type="InterPro" id="IPR010656">
    <property type="entry name" value="DctM"/>
</dbReference>
<feature type="transmembrane region" description="Helical" evidence="7">
    <location>
        <begin position="273"/>
        <end position="292"/>
    </location>
</feature>